<protein>
    <submittedName>
        <fullName evidence="2">Uncharacterized protein</fullName>
    </submittedName>
</protein>
<sequence length="203" mass="22501">MNITFGLQLRTSLTQNEWCKRWFRRMLVSPLPDNVSEEGTYPEDHEKVCARTVASESRLPSLEKWADRGCTKAPKENFKDGRALHETMRQREEIITYAGAHHINGQSRLGRGGKLRVEGKAQRADARCGEGGSAETGALIEAEADPRSACCLERCSERAEGGLADCPQKHEQRLHPRRGNRRNSSGHWSAIAGLAASSGGCRF</sequence>
<gene>
    <name evidence="2" type="ORF">OBBRIDRAFT_805347</name>
</gene>
<dbReference type="EMBL" id="KV722451">
    <property type="protein sequence ID" value="OCH88513.1"/>
    <property type="molecule type" value="Genomic_DNA"/>
</dbReference>
<feature type="region of interest" description="Disordered" evidence="1">
    <location>
        <begin position="167"/>
        <end position="188"/>
    </location>
</feature>
<evidence type="ECO:0000256" key="1">
    <source>
        <dbReference type="SAM" id="MobiDB-lite"/>
    </source>
</evidence>
<reference evidence="2 3" key="1">
    <citation type="submission" date="2016-07" db="EMBL/GenBank/DDBJ databases">
        <title>Draft genome of the white-rot fungus Obba rivulosa 3A-2.</title>
        <authorList>
            <consortium name="DOE Joint Genome Institute"/>
            <person name="Miettinen O."/>
            <person name="Riley R."/>
            <person name="Acob R."/>
            <person name="Barry K."/>
            <person name="Cullen D."/>
            <person name="De Vries R."/>
            <person name="Hainaut M."/>
            <person name="Hatakka A."/>
            <person name="Henrissat B."/>
            <person name="Hilden K."/>
            <person name="Kuo R."/>
            <person name="Labutti K."/>
            <person name="Lipzen A."/>
            <person name="Makela M.R."/>
            <person name="Sandor L."/>
            <person name="Spatafora J.W."/>
            <person name="Grigoriev I.V."/>
            <person name="Hibbett D.S."/>
        </authorList>
    </citation>
    <scope>NUCLEOTIDE SEQUENCE [LARGE SCALE GENOMIC DNA]</scope>
    <source>
        <strain evidence="2 3">3A-2</strain>
    </source>
</reference>
<keyword evidence="3" id="KW-1185">Reference proteome</keyword>
<evidence type="ECO:0000313" key="2">
    <source>
        <dbReference type="EMBL" id="OCH88513.1"/>
    </source>
</evidence>
<organism evidence="2 3">
    <name type="scientific">Obba rivulosa</name>
    <dbReference type="NCBI Taxonomy" id="1052685"/>
    <lineage>
        <taxon>Eukaryota</taxon>
        <taxon>Fungi</taxon>
        <taxon>Dikarya</taxon>
        <taxon>Basidiomycota</taxon>
        <taxon>Agaricomycotina</taxon>
        <taxon>Agaricomycetes</taxon>
        <taxon>Polyporales</taxon>
        <taxon>Gelatoporiaceae</taxon>
        <taxon>Obba</taxon>
    </lineage>
</organism>
<proteinExistence type="predicted"/>
<name>A0A8E2DMV3_9APHY</name>
<dbReference type="Proteomes" id="UP000250043">
    <property type="component" value="Unassembled WGS sequence"/>
</dbReference>
<evidence type="ECO:0000313" key="3">
    <source>
        <dbReference type="Proteomes" id="UP000250043"/>
    </source>
</evidence>
<accession>A0A8E2DMV3</accession>
<dbReference type="AlphaFoldDB" id="A0A8E2DMV3"/>